<name>A0A1M5LD97_STRHI</name>
<protein>
    <submittedName>
        <fullName evidence="1">Uncharacterized protein</fullName>
    </submittedName>
</protein>
<reference evidence="1 2" key="1">
    <citation type="submission" date="2016-11" db="EMBL/GenBank/DDBJ databases">
        <authorList>
            <person name="Jaros S."/>
            <person name="Januszkiewicz K."/>
            <person name="Wedrychowicz H."/>
        </authorList>
    </citation>
    <scope>NUCLEOTIDE SEQUENCE [LARGE SCALE GENOMIC DNA]</scope>
    <source>
        <strain evidence="1 2">DSM 44523</strain>
    </source>
</reference>
<organism evidence="1 2">
    <name type="scientific">Streptoalloteichus hindustanus</name>
    <dbReference type="NCBI Taxonomy" id="2017"/>
    <lineage>
        <taxon>Bacteria</taxon>
        <taxon>Bacillati</taxon>
        <taxon>Actinomycetota</taxon>
        <taxon>Actinomycetes</taxon>
        <taxon>Pseudonocardiales</taxon>
        <taxon>Pseudonocardiaceae</taxon>
        <taxon>Streptoalloteichus</taxon>
    </lineage>
</organism>
<evidence type="ECO:0000313" key="2">
    <source>
        <dbReference type="Proteomes" id="UP000184501"/>
    </source>
</evidence>
<dbReference type="OrthoDB" id="3633708at2"/>
<dbReference type="RefSeq" id="WP_143174411.1">
    <property type="nucleotide sequence ID" value="NZ_FQVN01000011.1"/>
</dbReference>
<accession>A0A1M5LD97</accession>
<dbReference type="EMBL" id="FQVN01000011">
    <property type="protein sequence ID" value="SHG62679.1"/>
    <property type="molecule type" value="Genomic_DNA"/>
</dbReference>
<gene>
    <name evidence="1" type="ORF">SAMN05444320_11162</name>
</gene>
<dbReference type="AlphaFoldDB" id="A0A1M5LD97"/>
<keyword evidence="2" id="KW-1185">Reference proteome</keyword>
<proteinExistence type="predicted"/>
<sequence length="62" mass="6834">MSVDSTPQPCPHCLRPTVLVSHGWGREWVHLGTWRRQCGAPVWMRAAEASAGARGERVAQPV</sequence>
<evidence type="ECO:0000313" key="1">
    <source>
        <dbReference type="EMBL" id="SHG62679.1"/>
    </source>
</evidence>
<dbReference type="Proteomes" id="UP000184501">
    <property type="component" value="Unassembled WGS sequence"/>
</dbReference>